<evidence type="ECO:0000313" key="8">
    <source>
        <dbReference type="Proteomes" id="UP000178319"/>
    </source>
</evidence>
<dbReference type="PROSITE" id="PS00360">
    <property type="entry name" value="RIBOSOMAL_S9"/>
    <property type="match status" value="1"/>
</dbReference>
<dbReference type="Proteomes" id="UP000178319">
    <property type="component" value="Unassembled WGS sequence"/>
</dbReference>
<dbReference type="InterPro" id="IPR014721">
    <property type="entry name" value="Ribsml_uS5_D2-typ_fold_subgr"/>
</dbReference>
<dbReference type="InterPro" id="IPR020568">
    <property type="entry name" value="Ribosomal_Su5_D2-typ_SF"/>
</dbReference>
<sequence length="136" mass="15595">MPRKKENQYIFAVGRRKTSVARVRLHKGKDQHVINDLPVGQYFPGEEQRKLWTKPFELTKTEGKYFITVKVVGGGKRSQLGAVIHGIARSLVKLDEESFKQTLRKAGLLTRDPRMRERRKVGTGGKARRAKQSPKR</sequence>
<evidence type="ECO:0000313" key="7">
    <source>
        <dbReference type="EMBL" id="OGY12361.1"/>
    </source>
</evidence>
<gene>
    <name evidence="7" type="ORF">A3D26_01910</name>
</gene>
<evidence type="ECO:0000256" key="1">
    <source>
        <dbReference type="ARBA" id="ARBA00005251"/>
    </source>
</evidence>
<dbReference type="PANTHER" id="PTHR21569:SF1">
    <property type="entry name" value="SMALL RIBOSOMAL SUBUNIT PROTEIN US9M"/>
    <property type="match status" value="1"/>
</dbReference>
<comment type="similarity">
    <text evidence="1 4">Belongs to the universal ribosomal protein uS9 family.</text>
</comment>
<comment type="caution">
    <text evidence="7">The sequence shown here is derived from an EMBL/GenBank/DDBJ whole genome shotgun (WGS) entry which is preliminary data.</text>
</comment>
<dbReference type="InterPro" id="IPR000754">
    <property type="entry name" value="Ribosomal_uS9"/>
</dbReference>
<evidence type="ECO:0000256" key="2">
    <source>
        <dbReference type="ARBA" id="ARBA00022980"/>
    </source>
</evidence>
<evidence type="ECO:0000256" key="6">
    <source>
        <dbReference type="SAM" id="MobiDB-lite"/>
    </source>
</evidence>
<dbReference type="GO" id="GO:0022627">
    <property type="term" value="C:cytosolic small ribosomal subunit"/>
    <property type="evidence" value="ECO:0007669"/>
    <property type="project" value="TreeGrafter"/>
</dbReference>
<proteinExistence type="inferred from homology"/>
<accession>A0A1G1VAR8</accession>
<dbReference type="AlphaFoldDB" id="A0A1G1VAR8"/>
<keyword evidence="2 4" id="KW-0689">Ribosomal protein</keyword>
<evidence type="ECO:0000256" key="3">
    <source>
        <dbReference type="ARBA" id="ARBA00023274"/>
    </source>
</evidence>
<evidence type="ECO:0000256" key="5">
    <source>
        <dbReference type="RuleBase" id="RU003816"/>
    </source>
</evidence>
<name>A0A1G1VAR8_9BACT</name>
<dbReference type="EMBL" id="MHBZ01000001">
    <property type="protein sequence ID" value="OGY12361.1"/>
    <property type="molecule type" value="Genomic_DNA"/>
</dbReference>
<dbReference type="SUPFAM" id="SSF54211">
    <property type="entry name" value="Ribosomal protein S5 domain 2-like"/>
    <property type="match status" value="1"/>
</dbReference>
<organism evidence="7 8">
    <name type="scientific">Candidatus Blackburnbacteria bacterium RIFCSPHIGHO2_02_FULL_44_20</name>
    <dbReference type="NCBI Taxonomy" id="1797516"/>
    <lineage>
        <taxon>Bacteria</taxon>
        <taxon>Candidatus Blackburniibacteriota</taxon>
    </lineage>
</organism>
<dbReference type="GO" id="GO:0003723">
    <property type="term" value="F:RNA binding"/>
    <property type="evidence" value="ECO:0007669"/>
    <property type="project" value="TreeGrafter"/>
</dbReference>
<feature type="region of interest" description="Disordered" evidence="6">
    <location>
        <begin position="107"/>
        <end position="136"/>
    </location>
</feature>
<dbReference type="GO" id="GO:0003735">
    <property type="term" value="F:structural constituent of ribosome"/>
    <property type="evidence" value="ECO:0007669"/>
    <property type="project" value="InterPro"/>
</dbReference>
<protein>
    <recommendedName>
        <fullName evidence="5">30S ribosomal protein S9</fullName>
    </recommendedName>
</protein>
<dbReference type="InterPro" id="IPR020574">
    <property type="entry name" value="Ribosomal_uS9_CS"/>
</dbReference>
<dbReference type="InterPro" id="IPR023035">
    <property type="entry name" value="Ribosomal_uS9_bac/plastid"/>
</dbReference>
<keyword evidence="3 4" id="KW-0687">Ribonucleoprotein</keyword>
<dbReference type="Gene3D" id="3.30.230.10">
    <property type="match status" value="1"/>
</dbReference>
<dbReference type="PANTHER" id="PTHR21569">
    <property type="entry name" value="RIBOSOMAL PROTEIN S9"/>
    <property type="match status" value="1"/>
</dbReference>
<dbReference type="Pfam" id="PF00380">
    <property type="entry name" value="Ribosomal_S9"/>
    <property type="match status" value="1"/>
</dbReference>
<feature type="compositionally biased region" description="Basic residues" evidence="6">
    <location>
        <begin position="116"/>
        <end position="136"/>
    </location>
</feature>
<evidence type="ECO:0000256" key="4">
    <source>
        <dbReference type="RuleBase" id="RU003815"/>
    </source>
</evidence>
<dbReference type="NCBIfam" id="NF001099">
    <property type="entry name" value="PRK00132.1"/>
    <property type="match status" value="1"/>
</dbReference>
<dbReference type="STRING" id="1797516.A3D26_01910"/>
<dbReference type="GO" id="GO:0006412">
    <property type="term" value="P:translation"/>
    <property type="evidence" value="ECO:0007669"/>
    <property type="project" value="InterPro"/>
</dbReference>
<reference evidence="7 8" key="1">
    <citation type="journal article" date="2016" name="Nat. Commun.">
        <title>Thousands of microbial genomes shed light on interconnected biogeochemical processes in an aquifer system.</title>
        <authorList>
            <person name="Anantharaman K."/>
            <person name="Brown C.T."/>
            <person name="Hug L.A."/>
            <person name="Sharon I."/>
            <person name="Castelle C.J."/>
            <person name="Probst A.J."/>
            <person name="Thomas B.C."/>
            <person name="Singh A."/>
            <person name="Wilkins M.J."/>
            <person name="Karaoz U."/>
            <person name="Brodie E.L."/>
            <person name="Williams K.H."/>
            <person name="Hubbard S.S."/>
            <person name="Banfield J.F."/>
        </authorList>
    </citation>
    <scope>NUCLEOTIDE SEQUENCE [LARGE SCALE GENOMIC DNA]</scope>
</reference>